<proteinExistence type="inferred from homology"/>
<dbReference type="GO" id="GO:0005524">
    <property type="term" value="F:ATP binding"/>
    <property type="evidence" value="ECO:0007669"/>
    <property type="project" value="UniProtKB-UniRule"/>
</dbReference>
<dbReference type="Gene3D" id="1.10.10.350">
    <property type="match status" value="1"/>
</dbReference>
<dbReference type="STRING" id="1619036.US58_C0004G0022"/>
<dbReference type="HAMAP" id="MF_00022">
    <property type="entry name" value="Glu_tRNA_synth_type1"/>
    <property type="match status" value="1"/>
</dbReference>
<dbReference type="InterPro" id="IPR001412">
    <property type="entry name" value="aa-tRNA-synth_I_CS"/>
</dbReference>
<comment type="subcellular location">
    <subcellularLocation>
        <location evidence="7">Cytoplasm</location>
    </subcellularLocation>
</comment>
<feature type="domain" description="Glutamyl/glutaminyl-tRNA synthetase class Ib catalytic" evidence="8">
    <location>
        <begin position="2"/>
        <end position="326"/>
    </location>
</feature>
<dbReference type="AlphaFoldDB" id="A0A0G0HRF5"/>
<feature type="binding site" evidence="7">
    <location>
        <position position="115"/>
    </location>
    <ligand>
        <name>Zn(2+)</name>
        <dbReference type="ChEBI" id="CHEBI:29105"/>
    </ligand>
</feature>
<dbReference type="Pfam" id="PF00749">
    <property type="entry name" value="tRNA-synt_1c"/>
    <property type="match status" value="1"/>
</dbReference>
<keyword evidence="2 7" id="KW-0436">Ligase</keyword>
<keyword evidence="7" id="KW-0862">Zinc</keyword>
<dbReference type="InterPro" id="IPR008925">
    <property type="entry name" value="aa_tRNA-synth_I_cd-bd_sf"/>
</dbReference>
<feature type="short sequence motif" description="'HIGH' region" evidence="7">
    <location>
        <begin position="8"/>
        <end position="18"/>
    </location>
</feature>
<comment type="function">
    <text evidence="7">Catalyzes the attachment of glutamate to tRNA(Glu) in a two-step reaction: glutamate is first activated by ATP to form Glu-AMP and then transferred to the acceptor end of tRNA(Glu).</text>
</comment>
<comment type="caution">
    <text evidence="10">The sequence shown here is derived from an EMBL/GenBank/DDBJ whole genome shotgun (WGS) entry which is preliminary data.</text>
</comment>
<evidence type="ECO:0000259" key="9">
    <source>
        <dbReference type="Pfam" id="PF19269"/>
    </source>
</evidence>
<sequence>MIRTRFAPSPTGFMHVGNLKMAITDYLISKQSGGQFLLRVEDTDRTRMVEGAVENLLHTLNWVGIIPDEGVKLGQDGKVVQVGDKGPYIQSERLEIYHKYVDELLGKGHAYYCFCSKERLEEVRKKQEENKQATGYDGHCRDIILADAKKRIEAGEGAVVRMRTPKEGVTKFNDLIRGEVVFENKLVDDQVILKSDGFPTYHLAVVVDDHLMEITHVIRGDEWMSSTPKHLVLYEMFGWQPPLFAHLPLLLNPDKSKLSKRQGDVAVEDYIKKGYLPEAIINFIAFLGWNPGDERELFSLEELIKEFSLEKVTKSGAVFNLEKLDWYNKEYLKRMDNEELAGICRSLMMEKYGITNYELGIMGKILALEKERATTLIELVENVKFVFELPNYDSSILIWKKSNLEEAKNILQGLINSLDTFSVQDWDKTTLEQKVGEWIKEKGFGNGNVLSPLRVALSGQQNSPGPFEIAEVLGKEETINRLQTAIKKIT</sequence>
<dbReference type="InterPro" id="IPR020751">
    <property type="entry name" value="aa-tRNA-synth_I_codon-bd_sub2"/>
</dbReference>
<evidence type="ECO:0000256" key="1">
    <source>
        <dbReference type="ARBA" id="ARBA00007894"/>
    </source>
</evidence>
<dbReference type="SUPFAM" id="SSF52374">
    <property type="entry name" value="Nucleotidylyl transferase"/>
    <property type="match status" value="1"/>
</dbReference>
<dbReference type="PANTHER" id="PTHR43311">
    <property type="entry name" value="GLUTAMATE--TRNA LIGASE"/>
    <property type="match status" value="1"/>
</dbReference>
<comment type="subunit">
    <text evidence="7">Monomer.</text>
</comment>
<evidence type="ECO:0000256" key="2">
    <source>
        <dbReference type="ARBA" id="ARBA00022598"/>
    </source>
</evidence>
<dbReference type="InterPro" id="IPR004527">
    <property type="entry name" value="Glu-tRNA-ligase_bac/mito"/>
</dbReference>
<keyword evidence="3 7" id="KW-0547">Nucleotide-binding</keyword>
<feature type="binding site" evidence="7">
    <location>
        <position position="260"/>
    </location>
    <ligand>
        <name>ATP</name>
        <dbReference type="ChEBI" id="CHEBI:30616"/>
    </ligand>
</feature>
<dbReference type="Pfam" id="PF19269">
    <property type="entry name" value="Anticodon_2"/>
    <property type="match status" value="1"/>
</dbReference>
<feature type="domain" description="Aminoacyl-tRNA synthetase class I anticodon-binding" evidence="9">
    <location>
        <begin position="347"/>
        <end position="486"/>
    </location>
</feature>
<keyword evidence="7" id="KW-0479">Metal-binding</keyword>
<accession>A0A0G0HRF5</accession>
<dbReference type="InterPro" id="IPR049940">
    <property type="entry name" value="GluQ/Sye"/>
</dbReference>
<dbReference type="PATRIC" id="fig|1619036.3.peg.116"/>
<organism evidence="10 11">
    <name type="scientific">Candidatus Magasanikbacteria bacterium GW2011_GWA2_37_8</name>
    <dbReference type="NCBI Taxonomy" id="1619036"/>
    <lineage>
        <taxon>Bacteria</taxon>
        <taxon>Candidatus Magasanikiibacteriota</taxon>
    </lineage>
</organism>
<evidence type="ECO:0000256" key="4">
    <source>
        <dbReference type="ARBA" id="ARBA00022840"/>
    </source>
</evidence>
<dbReference type="InterPro" id="IPR014729">
    <property type="entry name" value="Rossmann-like_a/b/a_fold"/>
</dbReference>
<evidence type="ECO:0000256" key="6">
    <source>
        <dbReference type="ARBA" id="ARBA00023146"/>
    </source>
</evidence>
<dbReference type="EC" id="6.1.1.17" evidence="7"/>
<keyword evidence="4 7" id="KW-0067">ATP-binding</keyword>
<dbReference type="GO" id="GO:0000049">
    <property type="term" value="F:tRNA binding"/>
    <property type="evidence" value="ECO:0007669"/>
    <property type="project" value="InterPro"/>
</dbReference>
<dbReference type="InterPro" id="IPR045462">
    <property type="entry name" value="aa-tRNA-synth_I_cd-bd"/>
</dbReference>
<comment type="catalytic activity">
    <reaction evidence="7">
        <text>tRNA(Glu) + L-glutamate + ATP = L-glutamyl-tRNA(Glu) + AMP + diphosphate</text>
        <dbReference type="Rhea" id="RHEA:23540"/>
        <dbReference type="Rhea" id="RHEA-COMP:9663"/>
        <dbReference type="Rhea" id="RHEA-COMP:9680"/>
        <dbReference type="ChEBI" id="CHEBI:29985"/>
        <dbReference type="ChEBI" id="CHEBI:30616"/>
        <dbReference type="ChEBI" id="CHEBI:33019"/>
        <dbReference type="ChEBI" id="CHEBI:78442"/>
        <dbReference type="ChEBI" id="CHEBI:78520"/>
        <dbReference type="ChEBI" id="CHEBI:456215"/>
        <dbReference type="EC" id="6.1.1.17"/>
    </reaction>
</comment>
<evidence type="ECO:0000256" key="3">
    <source>
        <dbReference type="ARBA" id="ARBA00022741"/>
    </source>
</evidence>
<keyword evidence="6 7" id="KW-0030">Aminoacyl-tRNA synthetase</keyword>
<dbReference type="GO" id="GO:0005737">
    <property type="term" value="C:cytoplasm"/>
    <property type="evidence" value="ECO:0007669"/>
    <property type="project" value="UniProtKB-SubCell"/>
</dbReference>
<keyword evidence="5 7" id="KW-0648">Protein biosynthesis</keyword>
<dbReference type="NCBIfam" id="TIGR00464">
    <property type="entry name" value="gltX_bact"/>
    <property type="match status" value="1"/>
</dbReference>
<dbReference type="GO" id="GO:0008270">
    <property type="term" value="F:zinc ion binding"/>
    <property type="evidence" value="ECO:0007669"/>
    <property type="project" value="UniProtKB-UniRule"/>
</dbReference>
<dbReference type="PROSITE" id="PS00178">
    <property type="entry name" value="AA_TRNA_LIGASE_I"/>
    <property type="match status" value="1"/>
</dbReference>
<comment type="similarity">
    <text evidence="1 7">Belongs to the class-I aminoacyl-tRNA synthetase family. Glutamate--tRNA ligase type 1 subfamily.</text>
</comment>
<dbReference type="PANTHER" id="PTHR43311:SF2">
    <property type="entry name" value="GLUTAMATE--TRNA LIGASE, MITOCHONDRIAL-RELATED"/>
    <property type="match status" value="1"/>
</dbReference>
<dbReference type="GO" id="GO:0006424">
    <property type="term" value="P:glutamyl-tRNA aminoacylation"/>
    <property type="evidence" value="ECO:0007669"/>
    <property type="project" value="UniProtKB-UniRule"/>
</dbReference>
<feature type="binding site" evidence="7">
    <location>
        <position position="142"/>
    </location>
    <ligand>
        <name>Zn(2+)</name>
        <dbReference type="ChEBI" id="CHEBI:29105"/>
    </ligand>
</feature>
<dbReference type="Proteomes" id="UP000034333">
    <property type="component" value="Unassembled WGS sequence"/>
</dbReference>
<evidence type="ECO:0000313" key="10">
    <source>
        <dbReference type="EMBL" id="KKQ41185.1"/>
    </source>
</evidence>
<comment type="cofactor">
    <cofactor evidence="7">
        <name>Zn(2+)</name>
        <dbReference type="ChEBI" id="CHEBI:29105"/>
    </cofactor>
    <text evidence="7">Binds 1 zinc ion per subunit.</text>
</comment>
<dbReference type="FunFam" id="3.40.50.620:FF:000045">
    <property type="entry name" value="Glutamate--tRNA ligase, mitochondrial"/>
    <property type="match status" value="1"/>
</dbReference>
<gene>
    <name evidence="7" type="primary">gltX</name>
    <name evidence="10" type="ORF">US58_C0004G0022</name>
</gene>
<dbReference type="EMBL" id="LBTN01000004">
    <property type="protein sequence ID" value="KKQ41185.1"/>
    <property type="molecule type" value="Genomic_DNA"/>
</dbReference>
<dbReference type="InterPro" id="IPR000924">
    <property type="entry name" value="Glu/Gln-tRNA-synth"/>
</dbReference>
<reference evidence="10 11" key="1">
    <citation type="journal article" date="2015" name="Nature">
        <title>rRNA introns, odd ribosomes, and small enigmatic genomes across a large radiation of phyla.</title>
        <authorList>
            <person name="Brown C.T."/>
            <person name="Hug L.A."/>
            <person name="Thomas B.C."/>
            <person name="Sharon I."/>
            <person name="Castelle C.J."/>
            <person name="Singh A."/>
            <person name="Wilkins M.J."/>
            <person name="Williams K.H."/>
            <person name="Banfield J.F."/>
        </authorList>
    </citation>
    <scope>NUCLEOTIDE SEQUENCE [LARGE SCALE GENOMIC DNA]</scope>
</reference>
<dbReference type="InterPro" id="IPR033910">
    <property type="entry name" value="GluRS_core"/>
</dbReference>
<dbReference type="InterPro" id="IPR020058">
    <property type="entry name" value="Glu/Gln-tRNA-synth_Ib_cat-dom"/>
</dbReference>
<name>A0A0G0HRF5_9BACT</name>
<evidence type="ECO:0000259" key="8">
    <source>
        <dbReference type="Pfam" id="PF00749"/>
    </source>
</evidence>
<keyword evidence="7" id="KW-0963">Cytoplasm</keyword>
<feature type="short sequence motif" description="'KMSKS' region" evidence="7">
    <location>
        <begin position="257"/>
        <end position="261"/>
    </location>
</feature>
<dbReference type="GO" id="GO:0004818">
    <property type="term" value="F:glutamate-tRNA ligase activity"/>
    <property type="evidence" value="ECO:0007669"/>
    <property type="project" value="UniProtKB-UniRule"/>
</dbReference>
<dbReference type="PRINTS" id="PR00987">
    <property type="entry name" value="TRNASYNTHGLU"/>
</dbReference>
<evidence type="ECO:0000313" key="11">
    <source>
        <dbReference type="Proteomes" id="UP000034333"/>
    </source>
</evidence>
<feature type="binding site" evidence="7">
    <location>
        <position position="113"/>
    </location>
    <ligand>
        <name>Zn(2+)</name>
        <dbReference type="ChEBI" id="CHEBI:29105"/>
    </ligand>
</feature>
<dbReference type="Gene3D" id="3.40.50.620">
    <property type="entry name" value="HUPs"/>
    <property type="match status" value="1"/>
</dbReference>
<dbReference type="CDD" id="cd00808">
    <property type="entry name" value="GluRS_core"/>
    <property type="match status" value="1"/>
</dbReference>
<feature type="binding site" evidence="7">
    <location>
        <position position="140"/>
    </location>
    <ligand>
        <name>Zn(2+)</name>
        <dbReference type="ChEBI" id="CHEBI:29105"/>
    </ligand>
</feature>
<evidence type="ECO:0000256" key="5">
    <source>
        <dbReference type="ARBA" id="ARBA00022917"/>
    </source>
</evidence>
<dbReference type="SUPFAM" id="SSF48163">
    <property type="entry name" value="An anticodon-binding domain of class I aminoacyl-tRNA synthetases"/>
    <property type="match status" value="1"/>
</dbReference>
<protein>
    <recommendedName>
        <fullName evidence="7">Glutamate--tRNA ligase</fullName>
        <ecNumber evidence="7">6.1.1.17</ecNumber>
    </recommendedName>
    <alternativeName>
        <fullName evidence="7">Glutamyl-tRNA synthetase</fullName>
        <shortName evidence="7">GluRS</shortName>
    </alternativeName>
</protein>
<evidence type="ECO:0000256" key="7">
    <source>
        <dbReference type="HAMAP-Rule" id="MF_00022"/>
    </source>
</evidence>